<dbReference type="OrthoDB" id="3181669at2759"/>
<proteinExistence type="predicted"/>
<organism evidence="1 2">
    <name type="scientific">Antrodiella citrinella</name>
    <dbReference type="NCBI Taxonomy" id="2447956"/>
    <lineage>
        <taxon>Eukaryota</taxon>
        <taxon>Fungi</taxon>
        <taxon>Dikarya</taxon>
        <taxon>Basidiomycota</taxon>
        <taxon>Agaricomycotina</taxon>
        <taxon>Agaricomycetes</taxon>
        <taxon>Polyporales</taxon>
        <taxon>Steccherinaceae</taxon>
        <taxon>Antrodiella</taxon>
    </lineage>
</organism>
<dbReference type="EMBL" id="SGPM01000015">
    <property type="protein sequence ID" value="THH32785.1"/>
    <property type="molecule type" value="Genomic_DNA"/>
</dbReference>
<dbReference type="InterPro" id="IPR032675">
    <property type="entry name" value="LRR_dom_sf"/>
</dbReference>
<evidence type="ECO:0000313" key="1">
    <source>
        <dbReference type="EMBL" id="THH32785.1"/>
    </source>
</evidence>
<accession>A0A4S4N346</accession>
<name>A0A4S4N346_9APHY</name>
<evidence type="ECO:0008006" key="3">
    <source>
        <dbReference type="Google" id="ProtNLM"/>
    </source>
</evidence>
<reference evidence="1 2" key="1">
    <citation type="submission" date="2019-02" db="EMBL/GenBank/DDBJ databases">
        <title>Genome sequencing of the rare red list fungi Antrodiella citrinella (Flaviporus citrinellus).</title>
        <authorList>
            <person name="Buettner E."/>
            <person name="Kellner H."/>
        </authorList>
    </citation>
    <scope>NUCLEOTIDE SEQUENCE [LARGE SCALE GENOMIC DNA]</scope>
    <source>
        <strain evidence="1 2">DSM 108506</strain>
    </source>
</reference>
<comment type="caution">
    <text evidence="1">The sequence shown here is derived from an EMBL/GenBank/DDBJ whole genome shotgun (WGS) entry which is preliminary data.</text>
</comment>
<keyword evidence="2" id="KW-1185">Reference proteome</keyword>
<protein>
    <recommendedName>
        <fullName evidence="3">F-box domain-containing protein</fullName>
    </recommendedName>
</protein>
<dbReference type="Proteomes" id="UP000308730">
    <property type="component" value="Unassembled WGS sequence"/>
</dbReference>
<dbReference type="SUPFAM" id="SSF52047">
    <property type="entry name" value="RNI-like"/>
    <property type="match status" value="1"/>
</dbReference>
<gene>
    <name evidence="1" type="ORF">EUX98_g1410</name>
</gene>
<dbReference type="Gene3D" id="3.80.10.10">
    <property type="entry name" value="Ribonuclease Inhibitor"/>
    <property type="match status" value="1"/>
</dbReference>
<dbReference type="AlphaFoldDB" id="A0A4S4N346"/>
<evidence type="ECO:0000313" key="2">
    <source>
        <dbReference type="Proteomes" id="UP000308730"/>
    </source>
</evidence>
<sequence length="520" mass="58299">MAYSTLSSPPLRPSKVSKIKLNKIMSHLTIEYPTSVGGRDSLNADDHTRFTDPRNRTSGWVRTEVQETLKHLQALYSLLNADVPACRLPPELLSLIFFWTITATAPKTHWIRIAHRTDSAPLRLVYDHDYLEDCQHSADFAKLIGPYPSRFRTMDIVSPPAVMKTFATLFDAPQPHLTHLSLASICGWKSQDDQEPHILPDGFAAQLPPLHYLSLKYATLPSWDLRAFSGLRTLRLSHQHPSLSPSMNAFLDILQGCPMLEELLLHNAGPTLGKVVAPYPVPTRSVTLSMLRRITLTQDHYFDIPFLLAHLVVPETARIDVKYLGPSLKSVTPFEHWLPRHVSNLGSLRTVSYLRIASECGYFDISGADLGSSESDLSHRSLVRISLKRTLLVRDSADLLYDALRQLPSPSSQFSQCPLRYLDITVPPWLVSEADWAALFAAFPLLEGLVVQSTNCEIHHKERKKKAFVSLLRVLGTPAFSLPYLLSAPRAVAPLMRFIKSTHRFDSLLGDIAVDLPPPH</sequence>